<sequence length="512" mass="57806">MDWTPPKDGTPCWINVLAQDVKRAKTFYSQIFNWSFTRTETVEGKKLDENEIAMFEVPGQPCPGGGITRVDPNEWNSTEGKKKGVVLYLYVSDIYAYEQKIVAAGGKKTSEIEPEGSSALMQLFEDTEGNALGIYTDISVGRLFKHIISDIIYHQAEIRFASVIRHQQRVRSDTMDLPDSMIVVGTVITSISLLCVLLRFYTRSVIVKRFWTEDILIGIVEVLAIGWLVTTSLGYKQGYGRHLQEILDRPNGDEILIRTDQLTFICALLYPWAMNLLKISCLLQTLKFFLDRTYRFLIWCFICIISILPVVYTCYWLSMCRPIASFWDPNIHGRCLVWSPWWYVGAATNLLTDVIICLLPFPMLWRLGLPRPQKYALIAIFSLGGVVCVFSAVRIPYVVRFLNSNDRNHAAAMMILAATLEINIGIACSCLPTLRPVAMLAFPKLFGPEDSRRGPPVRPRNMSFITSFDGTTTTVSGDTDASDNTMGHKSARTKAPFTLHNSEYRQSATDPV</sequence>
<dbReference type="AlphaFoldDB" id="A0A0D1Y2T3"/>
<reference evidence="9 10" key="1">
    <citation type="submission" date="2015-01" db="EMBL/GenBank/DDBJ databases">
        <title>The Genome Sequence of Exophiala mesophila CBS40295.</title>
        <authorList>
            <consortium name="The Broad Institute Genomics Platform"/>
            <person name="Cuomo C."/>
            <person name="de Hoog S."/>
            <person name="Gorbushina A."/>
            <person name="Stielow B."/>
            <person name="Teixiera M."/>
            <person name="Abouelleil A."/>
            <person name="Chapman S.B."/>
            <person name="Priest M."/>
            <person name="Young S.K."/>
            <person name="Wortman J."/>
            <person name="Nusbaum C."/>
            <person name="Birren B."/>
        </authorList>
    </citation>
    <scope>NUCLEOTIDE SEQUENCE [LARGE SCALE GENOMIC DNA]</scope>
    <source>
        <strain evidence="9 10">CBS 40295</strain>
    </source>
</reference>
<dbReference type="PROSITE" id="PS51819">
    <property type="entry name" value="VOC"/>
    <property type="match status" value="1"/>
</dbReference>
<gene>
    <name evidence="9" type="ORF">PV10_02622</name>
</gene>
<evidence type="ECO:0000313" key="9">
    <source>
        <dbReference type="EMBL" id="KIV94901.1"/>
    </source>
</evidence>
<organism evidence="9 10">
    <name type="scientific">Exophiala mesophila</name>
    <name type="common">Black yeast-like fungus</name>
    <dbReference type="NCBI Taxonomy" id="212818"/>
    <lineage>
        <taxon>Eukaryota</taxon>
        <taxon>Fungi</taxon>
        <taxon>Dikarya</taxon>
        <taxon>Ascomycota</taxon>
        <taxon>Pezizomycotina</taxon>
        <taxon>Eurotiomycetes</taxon>
        <taxon>Chaetothyriomycetidae</taxon>
        <taxon>Chaetothyriales</taxon>
        <taxon>Herpotrichiellaceae</taxon>
        <taxon>Exophiala</taxon>
    </lineage>
</organism>
<comment type="subcellular location">
    <subcellularLocation>
        <location evidence="1">Membrane</location>
        <topology evidence="1">Multi-pass membrane protein</topology>
    </subcellularLocation>
</comment>
<dbReference type="InterPro" id="IPR049326">
    <property type="entry name" value="Rhodopsin_dom_fungi"/>
</dbReference>
<dbReference type="SUPFAM" id="SSF54593">
    <property type="entry name" value="Glyoxalase/Bleomycin resistance protein/Dihydroxybiphenyl dioxygenase"/>
    <property type="match status" value="1"/>
</dbReference>
<evidence type="ECO:0000259" key="8">
    <source>
        <dbReference type="PROSITE" id="PS51819"/>
    </source>
</evidence>
<dbReference type="InterPro" id="IPR004360">
    <property type="entry name" value="Glyas_Fos-R_dOase_dom"/>
</dbReference>
<feature type="transmembrane region" description="Helical" evidence="7">
    <location>
        <begin position="255"/>
        <end position="273"/>
    </location>
</feature>
<keyword evidence="3 7" id="KW-1133">Transmembrane helix</keyword>
<feature type="transmembrane region" description="Helical" evidence="7">
    <location>
        <begin position="375"/>
        <end position="399"/>
    </location>
</feature>
<name>A0A0D1Y2T3_EXOME</name>
<dbReference type="RefSeq" id="XP_016226475.1">
    <property type="nucleotide sequence ID" value="XM_016366957.1"/>
</dbReference>
<accession>A0A0D1Y2T3</accession>
<dbReference type="InterPro" id="IPR037523">
    <property type="entry name" value="VOC_core"/>
</dbReference>
<dbReference type="CDD" id="cd07247">
    <property type="entry name" value="SgaA_N_like"/>
    <property type="match status" value="1"/>
</dbReference>
<keyword evidence="4 7" id="KW-0472">Membrane</keyword>
<evidence type="ECO:0000256" key="6">
    <source>
        <dbReference type="SAM" id="MobiDB-lite"/>
    </source>
</evidence>
<feature type="domain" description="VOC" evidence="8">
    <location>
        <begin position="10"/>
        <end position="137"/>
    </location>
</feature>
<dbReference type="Pfam" id="PF20684">
    <property type="entry name" value="Fung_rhodopsin"/>
    <property type="match status" value="1"/>
</dbReference>
<dbReference type="EMBL" id="KN847521">
    <property type="protein sequence ID" value="KIV94901.1"/>
    <property type="molecule type" value="Genomic_DNA"/>
</dbReference>
<feature type="compositionally biased region" description="Polar residues" evidence="6">
    <location>
        <begin position="499"/>
        <end position="512"/>
    </location>
</feature>
<feature type="transmembrane region" description="Helical" evidence="7">
    <location>
        <begin position="341"/>
        <end position="363"/>
    </location>
</feature>
<dbReference type="GeneID" id="27320467"/>
<evidence type="ECO:0000256" key="7">
    <source>
        <dbReference type="SAM" id="Phobius"/>
    </source>
</evidence>
<evidence type="ECO:0000256" key="2">
    <source>
        <dbReference type="ARBA" id="ARBA00022692"/>
    </source>
</evidence>
<comment type="similarity">
    <text evidence="5">Belongs to the SAT4 family.</text>
</comment>
<protein>
    <recommendedName>
        <fullName evidence="8">VOC domain-containing protein</fullName>
    </recommendedName>
</protein>
<dbReference type="InterPro" id="IPR029068">
    <property type="entry name" value="Glyas_Bleomycin-R_OHBP_Dase"/>
</dbReference>
<evidence type="ECO:0000256" key="5">
    <source>
        <dbReference type="ARBA" id="ARBA00038359"/>
    </source>
</evidence>
<evidence type="ECO:0000256" key="4">
    <source>
        <dbReference type="ARBA" id="ARBA00023136"/>
    </source>
</evidence>
<dbReference type="Gene3D" id="3.10.180.10">
    <property type="entry name" value="2,3-Dihydroxybiphenyl 1,2-Dioxygenase, domain 1"/>
    <property type="match status" value="1"/>
</dbReference>
<feature type="transmembrane region" description="Helical" evidence="7">
    <location>
        <begin position="294"/>
        <end position="318"/>
    </location>
</feature>
<dbReference type="HOGENOM" id="CLU_532125_0_0_1"/>
<evidence type="ECO:0000256" key="1">
    <source>
        <dbReference type="ARBA" id="ARBA00004141"/>
    </source>
</evidence>
<feature type="transmembrane region" description="Helical" evidence="7">
    <location>
        <begin position="181"/>
        <end position="202"/>
    </location>
</feature>
<evidence type="ECO:0000256" key="3">
    <source>
        <dbReference type="ARBA" id="ARBA00022989"/>
    </source>
</evidence>
<dbReference type="Proteomes" id="UP000054302">
    <property type="component" value="Unassembled WGS sequence"/>
</dbReference>
<feature type="transmembrane region" description="Helical" evidence="7">
    <location>
        <begin position="411"/>
        <end position="434"/>
    </location>
</feature>
<keyword evidence="10" id="KW-1185">Reference proteome</keyword>
<proteinExistence type="inferred from homology"/>
<evidence type="ECO:0000313" key="10">
    <source>
        <dbReference type="Proteomes" id="UP000054302"/>
    </source>
</evidence>
<feature type="transmembrane region" description="Helical" evidence="7">
    <location>
        <begin position="214"/>
        <end position="235"/>
    </location>
</feature>
<dbReference type="GO" id="GO:0016020">
    <property type="term" value="C:membrane"/>
    <property type="evidence" value="ECO:0007669"/>
    <property type="project" value="UniProtKB-SubCell"/>
</dbReference>
<dbReference type="STRING" id="212818.A0A0D1Y2T3"/>
<dbReference type="PANTHER" id="PTHR33048">
    <property type="entry name" value="PTH11-LIKE INTEGRAL MEMBRANE PROTEIN (AFU_ORTHOLOGUE AFUA_5G11245)"/>
    <property type="match status" value="1"/>
</dbReference>
<dbReference type="VEuPathDB" id="FungiDB:PV10_02622"/>
<dbReference type="Pfam" id="PF00903">
    <property type="entry name" value="Glyoxalase"/>
    <property type="match status" value="1"/>
</dbReference>
<keyword evidence="2 7" id="KW-0812">Transmembrane</keyword>
<dbReference type="OrthoDB" id="4119842at2759"/>
<dbReference type="PANTHER" id="PTHR33048:SF47">
    <property type="entry name" value="INTEGRAL MEMBRANE PROTEIN-RELATED"/>
    <property type="match status" value="1"/>
</dbReference>
<dbReference type="InterPro" id="IPR052337">
    <property type="entry name" value="SAT4-like"/>
</dbReference>
<feature type="region of interest" description="Disordered" evidence="6">
    <location>
        <begin position="475"/>
        <end position="512"/>
    </location>
</feature>